<dbReference type="SUPFAM" id="SSF159245">
    <property type="entry name" value="AttH-like"/>
    <property type="match status" value="1"/>
</dbReference>
<protein>
    <recommendedName>
        <fullName evidence="3">AttH domain-containing protein</fullName>
    </recommendedName>
</protein>
<dbReference type="AlphaFoldDB" id="A0A1F5LBP7"/>
<name>A0A1F5LBP7_PENAI</name>
<dbReference type="GeneID" id="34579082"/>
<dbReference type="OrthoDB" id="5295747at2759"/>
<comment type="caution">
    <text evidence="1">The sequence shown here is derived from an EMBL/GenBank/DDBJ whole genome shotgun (WGS) entry which is preliminary data.</text>
</comment>
<dbReference type="PANTHER" id="PTHR40617">
    <property type="entry name" value="TERPENE CYCLASE ASQC"/>
    <property type="match status" value="1"/>
</dbReference>
<sequence length="379" mass="41954">MHLSTVFKFTSTLLATQAQAYLHSGFAFKPSTVGLQRAQLVRSMLHVILCLLISELLDAKIDPLPLPFNFNTSNSEIAHASNSWWISSFVHGDNNHQYMILSHVLATGAYSIYRGSIYDITEPDFVQFTTTTTDSGLLDNSQNGGFNITTNDFFFGSSLPGNATEQLRTASTNSDVQFDITFDLSAPVIFNTGNGGLFQFGIDQTGEWSMPAGSTTGSLVHKGKTISIDTDHSFTWYDRQWNIGAPASLNWTWFQLHVSSHHLESPRLLSIWSYDSNDVGHRQWATTQSTPGVSNVMPVKAYEPFGPNWVSPNSNNTYSQSWEIVLQDNTRLTVKSTHEDQELRSDTFVTYEGFVTVTGVGPNGEPVSGYGLVEIQPPI</sequence>
<dbReference type="PANTHER" id="PTHR40617:SF1">
    <property type="entry name" value="ATTH DOMAIN-CONTAINING PROTEIN-RELATED"/>
    <property type="match status" value="1"/>
</dbReference>
<organism evidence="1 2">
    <name type="scientific">Penicillium arizonense</name>
    <dbReference type="NCBI Taxonomy" id="1835702"/>
    <lineage>
        <taxon>Eukaryota</taxon>
        <taxon>Fungi</taxon>
        <taxon>Dikarya</taxon>
        <taxon>Ascomycota</taxon>
        <taxon>Pezizomycotina</taxon>
        <taxon>Eurotiomycetes</taxon>
        <taxon>Eurotiomycetidae</taxon>
        <taxon>Eurotiales</taxon>
        <taxon>Aspergillaceae</taxon>
        <taxon>Penicillium</taxon>
    </lineage>
</organism>
<evidence type="ECO:0000313" key="2">
    <source>
        <dbReference type="Proteomes" id="UP000177622"/>
    </source>
</evidence>
<accession>A0A1F5LBP7</accession>
<reference evidence="1 2" key="1">
    <citation type="journal article" date="2016" name="Sci. Rep.">
        <title>Penicillium arizonense, a new, genome sequenced fungal species, reveals a high chemical diversity in secreted metabolites.</title>
        <authorList>
            <person name="Grijseels S."/>
            <person name="Nielsen J.C."/>
            <person name="Randelovic M."/>
            <person name="Nielsen J."/>
            <person name="Nielsen K.F."/>
            <person name="Workman M."/>
            <person name="Frisvad J.C."/>
        </authorList>
    </citation>
    <scope>NUCLEOTIDE SEQUENCE [LARGE SCALE GENOMIC DNA]</scope>
    <source>
        <strain evidence="1 2">CBS 141311</strain>
    </source>
</reference>
<dbReference type="Gene3D" id="2.40.370.10">
    <property type="entry name" value="AttH-like domain"/>
    <property type="match status" value="1"/>
</dbReference>
<dbReference type="Pfam" id="PF17186">
    <property type="entry name" value="Lipocalin_9"/>
    <property type="match status" value="1"/>
</dbReference>
<gene>
    <name evidence="1" type="ORF">PENARI_c017G06664</name>
</gene>
<keyword evidence="2" id="KW-1185">Reference proteome</keyword>
<evidence type="ECO:0000313" key="1">
    <source>
        <dbReference type="EMBL" id="OGE50420.1"/>
    </source>
</evidence>
<dbReference type="STRING" id="1835702.A0A1F5LBP7"/>
<dbReference type="Proteomes" id="UP000177622">
    <property type="component" value="Unassembled WGS sequence"/>
</dbReference>
<evidence type="ECO:0008006" key="3">
    <source>
        <dbReference type="Google" id="ProtNLM"/>
    </source>
</evidence>
<proteinExistence type="predicted"/>
<dbReference type="InterPro" id="IPR023374">
    <property type="entry name" value="AttH-like_dom_sf"/>
</dbReference>
<dbReference type="EMBL" id="LXJU01000017">
    <property type="protein sequence ID" value="OGE50420.1"/>
    <property type="molecule type" value="Genomic_DNA"/>
</dbReference>
<dbReference type="RefSeq" id="XP_022485868.1">
    <property type="nucleotide sequence ID" value="XM_022634348.1"/>
</dbReference>
<dbReference type="InterPro" id="IPR053112">
    <property type="entry name" value="Fungal_Dehydratase/Hydratase"/>
</dbReference>